<reference evidence="1" key="1">
    <citation type="submission" date="2022-02" db="EMBL/GenBank/DDBJ databases">
        <title>Vibrio sp. nov, a new bacterium isolated from seawater.</title>
        <authorList>
            <person name="Yuan Y."/>
        </authorList>
    </citation>
    <scope>NUCLEOTIDE SEQUENCE</scope>
    <source>
        <strain evidence="1">ZSDZ65</strain>
    </source>
</reference>
<comment type="caution">
    <text evidence="1">The sequence shown here is derived from an EMBL/GenBank/DDBJ whole genome shotgun (WGS) entry which is preliminary data.</text>
</comment>
<dbReference type="Proteomes" id="UP001155587">
    <property type="component" value="Unassembled WGS sequence"/>
</dbReference>
<protein>
    <submittedName>
        <fullName evidence="1">Uncharacterized protein</fullName>
    </submittedName>
</protein>
<organism evidence="1 2">
    <name type="scientific">Vibrio qingdaonensis</name>
    <dbReference type="NCBI Taxonomy" id="2829491"/>
    <lineage>
        <taxon>Bacteria</taxon>
        <taxon>Pseudomonadati</taxon>
        <taxon>Pseudomonadota</taxon>
        <taxon>Gammaproteobacteria</taxon>
        <taxon>Vibrionales</taxon>
        <taxon>Vibrionaceae</taxon>
        <taxon>Vibrio</taxon>
    </lineage>
</organism>
<dbReference type="AlphaFoldDB" id="A0A9X3HZL6"/>
<dbReference type="EMBL" id="JAKRRY010000055">
    <property type="protein sequence ID" value="MCW8348982.1"/>
    <property type="molecule type" value="Genomic_DNA"/>
</dbReference>
<evidence type="ECO:0000313" key="2">
    <source>
        <dbReference type="Proteomes" id="UP001155587"/>
    </source>
</evidence>
<name>A0A9X3HZL6_9VIBR</name>
<accession>A0A9X3HZL6</accession>
<gene>
    <name evidence="1" type="ORF">MD535_23600</name>
</gene>
<dbReference type="RefSeq" id="WP_265677633.1">
    <property type="nucleotide sequence ID" value="NZ_JAKRRY010000055.1"/>
</dbReference>
<sequence length="67" mass="7513">MSALEKLHVREHESAVNSLNHKLNALDTSLGMGRTEKVLTSSLNLELFERSQAISAWSWSRGFGNKE</sequence>
<keyword evidence="2" id="KW-1185">Reference proteome</keyword>
<proteinExistence type="predicted"/>
<evidence type="ECO:0000313" key="1">
    <source>
        <dbReference type="EMBL" id="MCW8348982.1"/>
    </source>
</evidence>